<dbReference type="Proteomes" id="UP000295758">
    <property type="component" value="Unassembled WGS sequence"/>
</dbReference>
<reference evidence="1 2" key="1">
    <citation type="submission" date="2019-03" db="EMBL/GenBank/DDBJ databases">
        <title>Deep subsurface shale carbon reservoir microbial communities from Ohio and West Virginia, USA.</title>
        <authorList>
            <person name="Wrighton K."/>
        </authorList>
    </citation>
    <scope>NUCLEOTIDE SEQUENCE [LARGE SCALE GENOMIC DNA]</scope>
    <source>
        <strain evidence="1 2">UTICA-S4D12</strain>
    </source>
</reference>
<sequence>MDNMKFFAFRYFLVPFKQKTLFSSEIENKNDIMRNIFKEIEKTNKITHKIPNKFNKKNTLYFTHKFSNDIYLCKFSHEKQITKHEEINDDIQSTKDIDLPFIYLIIDLQRQIILFQKNTSTFRRITTAANKFKKWTEIEIKNFDFSFKIEEITYENTFWDYVDKSTEIYNLNLHLNSPNLFEGKLKAEDLLKKLKGFFNNTETDINLENEEGKLTLKKDILKSFIKYIAGGGGKWRLDSNYSGKRQKLKSQKNENIKIIEFPKNIEENLNTEYKIIIKNKIMEIDDIMNDKNDL</sequence>
<accession>A0A4R7DRA3</accession>
<comment type="caution">
    <text evidence="1">The sequence shown here is derived from an EMBL/GenBank/DDBJ whole genome shotgun (WGS) entry which is preliminary data.</text>
</comment>
<dbReference type="RefSeq" id="WP_089723430.1">
    <property type="nucleotide sequence ID" value="NZ_FNGB01000064.1"/>
</dbReference>
<gene>
    <name evidence="1" type="ORF">BY453_1692</name>
</gene>
<evidence type="ECO:0000313" key="1">
    <source>
        <dbReference type="EMBL" id="TDS24390.1"/>
    </source>
</evidence>
<name>A0A4R7DRA3_9FIRM</name>
<proteinExistence type="predicted"/>
<organism evidence="1 2">
    <name type="scientific">Halanaerobium congolense</name>
    <dbReference type="NCBI Taxonomy" id="54121"/>
    <lineage>
        <taxon>Bacteria</taxon>
        <taxon>Bacillati</taxon>
        <taxon>Bacillota</taxon>
        <taxon>Clostridia</taxon>
        <taxon>Halanaerobiales</taxon>
        <taxon>Halanaerobiaceae</taxon>
        <taxon>Halanaerobium</taxon>
    </lineage>
</organism>
<dbReference type="EMBL" id="SOAA01000069">
    <property type="protein sequence ID" value="TDS24390.1"/>
    <property type="molecule type" value="Genomic_DNA"/>
</dbReference>
<dbReference type="AlphaFoldDB" id="A0A4R7DRA3"/>
<evidence type="ECO:0000313" key="2">
    <source>
        <dbReference type="Proteomes" id="UP000295758"/>
    </source>
</evidence>
<protein>
    <submittedName>
        <fullName evidence="1">Uncharacterized protein</fullName>
    </submittedName>
</protein>